<evidence type="ECO:0000313" key="2">
    <source>
        <dbReference type="EMBL" id="KKA17587.1"/>
    </source>
</evidence>
<dbReference type="AlphaFoldDB" id="A0A0F4YH50"/>
<evidence type="ECO:0000256" key="1">
    <source>
        <dbReference type="SAM" id="MobiDB-lite"/>
    </source>
</evidence>
<dbReference type="RefSeq" id="XP_013324199.1">
    <property type="nucleotide sequence ID" value="XM_013468745.1"/>
</dbReference>
<proteinExistence type="predicted"/>
<reference evidence="2 3" key="1">
    <citation type="submission" date="2015-04" db="EMBL/GenBank/DDBJ databases">
        <authorList>
            <person name="Heijne W.H."/>
            <person name="Fedorova N.D."/>
            <person name="Nierman W.C."/>
            <person name="Vollebregt A.W."/>
            <person name="Zhao Z."/>
            <person name="Wu L."/>
            <person name="Kumar M."/>
            <person name="Stam H."/>
            <person name="van den Berg M.A."/>
            <person name="Pel H.J."/>
        </authorList>
    </citation>
    <scope>NUCLEOTIDE SEQUENCE [LARGE SCALE GENOMIC DNA]</scope>
    <source>
        <strain evidence="2 3">CBS 393.64</strain>
    </source>
</reference>
<comment type="caution">
    <text evidence="2">The sequence shown here is derived from an EMBL/GenBank/DDBJ whole genome shotgun (WGS) entry which is preliminary data.</text>
</comment>
<organism evidence="2 3">
    <name type="scientific">Rasamsonia emersonii (strain ATCC 16479 / CBS 393.64 / IMI 116815)</name>
    <dbReference type="NCBI Taxonomy" id="1408163"/>
    <lineage>
        <taxon>Eukaryota</taxon>
        <taxon>Fungi</taxon>
        <taxon>Dikarya</taxon>
        <taxon>Ascomycota</taxon>
        <taxon>Pezizomycotina</taxon>
        <taxon>Eurotiomycetes</taxon>
        <taxon>Eurotiomycetidae</taxon>
        <taxon>Eurotiales</taxon>
        <taxon>Trichocomaceae</taxon>
        <taxon>Rasamsonia</taxon>
    </lineage>
</organism>
<dbReference type="GeneID" id="25320733"/>
<accession>A0A0F4YH50</accession>
<sequence length="456" mass="51717">MARYNRVLLGLCRSMELRCTPLGKGQQAMSVKETHFKRAKHGHLFLLVRDIKPRELPPWNLKLYPPFESADVDRDHGGIRCRRPENELLPCPPTSVGGRCPRFESTISNPHTLDLRRARYKAPSFSLTGLPERQTRPPLTSILESGPAPFSGYKAGQRSRWKPGVRFFCSPDTVNIESNLEPAVEEVLKNVESLDDLTDEVVWKLRAIIPEAFPVQKFHVTPLGYQNWLRGREDIRGVEYDSKKSRIIVNTLSGVLHSQACDVFTAWLREVSKEMDQTTGSTYKLVRDKRFTLSSPYRGSAKEPDDGLQQKSTTAPTAAASTNNWGLTTTQILSFSEAQLAEHIIGWAEENGSPLVGRVRVQLWFCLQGYPEQRQATHIWEAEISHREIYSQTFHQRPVLVLRDLMPELVGDRTTFELPIATLVAELQGAIEELQLERATEIAEERQNALRAQPSK</sequence>
<keyword evidence="3" id="KW-1185">Reference proteome</keyword>
<dbReference type="EMBL" id="LASV01000606">
    <property type="protein sequence ID" value="KKA17587.1"/>
    <property type="molecule type" value="Genomic_DNA"/>
</dbReference>
<feature type="compositionally biased region" description="Low complexity" evidence="1">
    <location>
        <begin position="312"/>
        <end position="321"/>
    </location>
</feature>
<protein>
    <submittedName>
        <fullName evidence="2">Uncharacterized protein</fullName>
    </submittedName>
</protein>
<name>A0A0F4YH50_RASE3</name>
<evidence type="ECO:0000313" key="3">
    <source>
        <dbReference type="Proteomes" id="UP000053958"/>
    </source>
</evidence>
<feature type="region of interest" description="Disordered" evidence="1">
    <location>
        <begin position="295"/>
        <end position="321"/>
    </location>
</feature>
<dbReference type="Proteomes" id="UP000053958">
    <property type="component" value="Unassembled WGS sequence"/>
</dbReference>
<gene>
    <name evidence="2" type="ORF">T310_8477</name>
</gene>
<dbReference type="OrthoDB" id="4406347at2759"/>